<evidence type="ECO:0000256" key="3">
    <source>
        <dbReference type="ARBA" id="ARBA00022741"/>
    </source>
</evidence>
<feature type="chain" id="PRO_5045844635" description="Protein kinase domain-containing protein" evidence="6">
    <location>
        <begin position="23"/>
        <end position="651"/>
    </location>
</feature>
<dbReference type="EMBL" id="JASCZI010000560">
    <property type="protein sequence ID" value="MED6112423.1"/>
    <property type="molecule type" value="Genomic_DNA"/>
</dbReference>
<dbReference type="InterPro" id="IPR011009">
    <property type="entry name" value="Kinase-like_dom_sf"/>
</dbReference>
<dbReference type="Proteomes" id="UP001341840">
    <property type="component" value="Unassembled WGS sequence"/>
</dbReference>
<evidence type="ECO:0000313" key="8">
    <source>
        <dbReference type="EMBL" id="MED6112423.1"/>
    </source>
</evidence>
<keyword evidence="5" id="KW-0812">Transmembrane</keyword>
<keyword evidence="3" id="KW-0547">Nucleotide-binding</keyword>
<dbReference type="PANTHER" id="PTHR46008">
    <property type="entry name" value="LEAF RUST 10 DISEASE-RESISTANCE LOCUS RECEPTOR-LIKE PROTEIN KINASE-LIKE 1.4"/>
    <property type="match status" value="1"/>
</dbReference>
<dbReference type="SUPFAM" id="SSF56112">
    <property type="entry name" value="Protein kinase-like (PK-like)"/>
    <property type="match status" value="1"/>
</dbReference>
<dbReference type="Gene3D" id="1.10.510.10">
    <property type="entry name" value="Transferase(Phosphotransferase) domain 1"/>
    <property type="match status" value="2"/>
</dbReference>
<reference evidence="8 9" key="1">
    <citation type="journal article" date="2023" name="Plants (Basel)">
        <title>Bridging the Gap: Combining Genomics and Transcriptomics Approaches to Understand Stylosanthes scabra, an Orphan Legume from the Brazilian Caatinga.</title>
        <authorList>
            <person name="Ferreira-Neto J.R.C."/>
            <person name="da Silva M.D."/>
            <person name="Binneck E."/>
            <person name="de Melo N.F."/>
            <person name="da Silva R.H."/>
            <person name="de Melo A.L.T.M."/>
            <person name="Pandolfi V."/>
            <person name="Bustamante F.O."/>
            <person name="Brasileiro-Vidal A.C."/>
            <person name="Benko-Iseppon A.M."/>
        </authorList>
    </citation>
    <scope>NUCLEOTIDE SEQUENCE [LARGE SCALE GENOMIC DNA]</scope>
    <source>
        <tissue evidence="8">Leaves</tissue>
    </source>
</reference>
<proteinExistence type="predicted"/>
<protein>
    <recommendedName>
        <fullName evidence="7">Protein kinase domain-containing protein</fullName>
    </recommendedName>
</protein>
<comment type="caution">
    <text evidence="8">The sequence shown here is derived from an EMBL/GenBank/DDBJ whole genome shotgun (WGS) entry which is preliminary data.</text>
</comment>
<name>A0ABU6QLJ3_9FABA</name>
<feature type="transmembrane region" description="Helical" evidence="5">
    <location>
        <begin position="288"/>
        <end position="311"/>
    </location>
</feature>
<feature type="signal peptide" evidence="6">
    <location>
        <begin position="1"/>
        <end position="22"/>
    </location>
</feature>
<evidence type="ECO:0000256" key="2">
    <source>
        <dbReference type="ARBA" id="ARBA00022729"/>
    </source>
</evidence>
<dbReference type="InterPro" id="IPR025287">
    <property type="entry name" value="WAK_GUB"/>
</dbReference>
<comment type="subcellular location">
    <subcellularLocation>
        <location evidence="1">Membrane</location>
        <topology evidence="1">Single-pass membrane protein</topology>
    </subcellularLocation>
</comment>
<keyword evidence="2 6" id="KW-0732">Signal</keyword>
<keyword evidence="5" id="KW-1133">Transmembrane helix</keyword>
<dbReference type="Gene3D" id="3.30.200.20">
    <property type="entry name" value="Phosphorylase Kinase, domain 1"/>
    <property type="match status" value="1"/>
</dbReference>
<gene>
    <name evidence="8" type="ORF">PIB30_061580</name>
</gene>
<dbReference type="InterPro" id="IPR001245">
    <property type="entry name" value="Ser-Thr/Tyr_kinase_cat_dom"/>
</dbReference>
<keyword evidence="9" id="KW-1185">Reference proteome</keyword>
<keyword evidence="4" id="KW-0067">ATP-binding</keyword>
<evidence type="ECO:0000256" key="4">
    <source>
        <dbReference type="ARBA" id="ARBA00022840"/>
    </source>
</evidence>
<organism evidence="8 9">
    <name type="scientific">Stylosanthes scabra</name>
    <dbReference type="NCBI Taxonomy" id="79078"/>
    <lineage>
        <taxon>Eukaryota</taxon>
        <taxon>Viridiplantae</taxon>
        <taxon>Streptophyta</taxon>
        <taxon>Embryophyta</taxon>
        <taxon>Tracheophyta</taxon>
        <taxon>Spermatophyta</taxon>
        <taxon>Magnoliopsida</taxon>
        <taxon>eudicotyledons</taxon>
        <taxon>Gunneridae</taxon>
        <taxon>Pentapetalae</taxon>
        <taxon>rosids</taxon>
        <taxon>fabids</taxon>
        <taxon>Fabales</taxon>
        <taxon>Fabaceae</taxon>
        <taxon>Papilionoideae</taxon>
        <taxon>50 kb inversion clade</taxon>
        <taxon>dalbergioids sensu lato</taxon>
        <taxon>Dalbergieae</taxon>
        <taxon>Pterocarpus clade</taxon>
        <taxon>Stylosanthes</taxon>
    </lineage>
</organism>
<evidence type="ECO:0000256" key="1">
    <source>
        <dbReference type="ARBA" id="ARBA00004167"/>
    </source>
</evidence>
<evidence type="ECO:0000256" key="6">
    <source>
        <dbReference type="SAM" id="SignalP"/>
    </source>
</evidence>
<evidence type="ECO:0000259" key="7">
    <source>
        <dbReference type="PROSITE" id="PS50011"/>
    </source>
</evidence>
<dbReference type="Pfam" id="PF13947">
    <property type="entry name" value="GUB_WAK_bind"/>
    <property type="match status" value="1"/>
</dbReference>
<dbReference type="InterPro" id="IPR000719">
    <property type="entry name" value="Prot_kinase_dom"/>
</dbReference>
<sequence>MVSIIVIIGLELLVFLLPFSCSLPPPNNLLPNPCNETCGKLQVPFPFFVNSSCSSISNAFNLSCSNSSNLFLKIDSQSYKVLEFFNDGLLVDFPGTSSELTCRMYNDLNSFGKTFEGKDQDHYGISFDNVVGLYDCDDSSLCKSDCETIDLPGCDNGSGGGSLGCCYPLSDHSIWHSGEGFSVFSEFGCRGFSSWAVVRGSNSGKHGVKLEWGVPLKKNSSSMEKVCAVNADMVNVTSVEGAVRCLCQDGFLGDGFLNGSGCLQSCIKNGQETYGDNCYIKRHDQRKMLIIVGILGPVLIVASLIALFYLLKKPATKPGMFDTEQAYYHSISFRKPYKTRLFSHHDLDKATKGFEEGQKLMGGTNGSIFAGVLGDGSHVAVHMLKCENEKDIIQVLSQIEILSNIVHRNMACVLGCCIESSYTPLVVYEYPANGTLEEHLNPQFKGNGIGLDWYRRLIIAAETSCFLAFLHYENSPPIFHNNLKTSCIFLDDDLSVKISGFGLLNSKFNYQNERECFKFCKNDVYDMGLLLLEIISGSSSAHQKSSPTSVLEKIRDGKLEEIVDPLLSYHEMPNFRREQVQVVADLATRCLLFGADGKLGMVDVVRELTHITKHSPDAGNLNVKVPALEETFSNSSLLQMISMSPDSMIIH</sequence>
<accession>A0ABU6QLJ3</accession>
<evidence type="ECO:0000256" key="5">
    <source>
        <dbReference type="SAM" id="Phobius"/>
    </source>
</evidence>
<keyword evidence="5" id="KW-0472">Membrane</keyword>
<feature type="domain" description="Protein kinase" evidence="7">
    <location>
        <begin position="354"/>
        <end position="613"/>
    </location>
</feature>
<evidence type="ECO:0000313" key="9">
    <source>
        <dbReference type="Proteomes" id="UP001341840"/>
    </source>
</evidence>
<dbReference type="Pfam" id="PF07714">
    <property type="entry name" value="PK_Tyr_Ser-Thr"/>
    <property type="match status" value="1"/>
</dbReference>
<dbReference type="PROSITE" id="PS50011">
    <property type="entry name" value="PROTEIN_KINASE_DOM"/>
    <property type="match status" value="1"/>
</dbReference>